<evidence type="ECO:0000313" key="1">
    <source>
        <dbReference type="EMBL" id="QRC96845.1"/>
    </source>
</evidence>
<proteinExistence type="predicted"/>
<reference evidence="2" key="1">
    <citation type="journal article" date="2021" name="BMC Genomics">
        <title>Chromosome-level genome assembly and manually-curated proteome of model necrotroph Parastagonospora nodorum Sn15 reveals a genome-wide trove of candidate effector homologs, and redundancy of virulence-related functions within an accessory chromosome.</title>
        <authorList>
            <person name="Bertazzoni S."/>
            <person name="Jones D.A.B."/>
            <person name="Phan H.T."/>
            <person name="Tan K.-C."/>
            <person name="Hane J.K."/>
        </authorList>
    </citation>
    <scope>NUCLEOTIDE SEQUENCE [LARGE SCALE GENOMIC DNA]</scope>
    <source>
        <strain evidence="2">SN15 / ATCC MYA-4574 / FGSC 10173)</strain>
    </source>
</reference>
<protein>
    <submittedName>
        <fullName evidence="1">Uncharacterized protein</fullName>
    </submittedName>
</protein>
<organism evidence="1 2">
    <name type="scientific">Phaeosphaeria nodorum (strain SN15 / ATCC MYA-4574 / FGSC 10173)</name>
    <name type="common">Glume blotch fungus</name>
    <name type="synonym">Parastagonospora nodorum</name>
    <dbReference type="NCBI Taxonomy" id="321614"/>
    <lineage>
        <taxon>Eukaryota</taxon>
        <taxon>Fungi</taxon>
        <taxon>Dikarya</taxon>
        <taxon>Ascomycota</taxon>
        <taxon>Pezizomycotina</taxon>
        <taxon>Dothideomycetes</taxon>
        <taxon>Pleosporomycetidae</taxon>
        <taxon>Pleosporales</taxon>
        <taxon>Pleosporineae</taxon>
        <taxon>Phaeosphaeriaceae</taxon>
        <taxon>Parastagonospora</taxon>
    </lineage>
</organism>
<evidence type="ECO:0000313" key="2">
    <source>
        <dbReference type="Proteomes" id="UP000663193"/>
    </source>
</evidence>
<name>A0A7U2F5H4_PHANO</name>
<keyword evidence="2" id="KW-1185">Reference proteome</keyword>
<dbReference type="EMBL" id="CP069028">
    <property type="protein sequence ID" value="QRC96845.1"/>
    <property type="molecule type" value="Genomic_DNA"/>
</dbReference>
<gene>
    <name evidence="1" type="ORF">JI435_017330</name>
</gene>
<accession>A0A7U2F5H4</accession>
<sequence>MAATSSFCLKSIPRFRHLEQRLSGSGKSYGEHVVRTLAVITDGSTWSILMVTHQSTGDTAKAHFISLNIMLRRHGNAGAK</sequence>
<dbReference type="VEuPathDB" id="FungiDB:JI435_017330"/>
<dbReference type="AlphaFoldDB" id="A0A7U2F5H4"/>
<dbReference type="Proteomes" id="UP000663193">
    <property type="component" value="Chromosome 6"/>
</dbReference>